<dbReference type="InterPro" id="IPR001138">
    <property type="entry name" value="Zn2Cys6_DnaBD"/>
</dbReference>
<keyword evidence="2" id="KW-0479">Metal-binding</keyword>
<dbReference type="EMBL" id="JARTCD010000137">
    <property type="protein sequence ID" value="KAJ8651838.1"/>
    <property type="molecule type" value="Genomic_DNA"/>
</dbReference>
<name>A0AAD7URI3_9FUNG</name>
<reference evidence="7 8" key="1">
    <citation type="submission" date="2023-03" db="EMBL/GenBank/DDBJ databases">
        <title>Genome sequence of Lichtheimia ornata CBS 291.66.</title>
        <authorList>
            <person name="Mohabir J.T."/>
            <person name="Shea T.P."/>
            <person name="Kurbessoian T."/>
            <person name="Berby B."/>
            <person name="Fontaine J."/>
            <person name="Livny J."/>
            <person name="Gnirke A."/>
            <person name="Stajich J.E."/>
            <person name="Cuomo C.A."/>
        </authorList>
    </citation>
    <scope>NUCLEOTIDE SEQUENCE [LARGE SCALE GENOMIC DNA]</scope>
    <source>
        <strain evidence="7">CBS 291.66</strain>
    </source>
</reference>
<dbReference type="GeneID" id="83219939"/>
<dbReference type="InterPro" id="IPR020448">
    <property type="entry name" value="Maltose_ferment_reg_DNA-bd"/>
</dbReference>
<evidence type="ECO:0000313" key="8">
    <source>
        <dbReference type="Proteomes" id="UP001234581"/>
    </source>
</evidence>
<dbReference type="GO" id="GO:0008270">
    <property type="term" value="F:zinc ion binding"/>
    <property type="evidence" value="ECO:0007669"/>
    <property type="project" value="InterPro"/>
</dbReference>
<proteinExistence type="predicted"/>
<dbReference type="AlphaFoldDB" id="A0AAD7URI3"/>
<dbReference type="PROSITE" id="PS50048">
    <property type="entry name" value="ZN2_CY6_FUNGAL_2"/>
    <property type="match status" value="1"/>
</dbReference>
<dbReference type="PANTHER" id="PTHR46910:SF3">
    <property type="entry name" value="HALOTOLERANCE PROTEIN 9-RELATED"/>
    <property type="match status" value="1"/>
</dbReference>
<dbReference type="GO" id="GO:0005634">
    <property type="term" value="C:nucleus"/>
    <property type="evidence" value="ECO:0007669"/>
    <property type="project" value="UniProtKB-SubCell"/>
</dbReference>
<dbReference type="PROSITE" id="PS00463">
    <property type="entry name" value="ZN2_CY6_FUNGAL_1"/>
    <property type="match status" value="1"/>
</dbReference>
<sequence length="166" mass="18563">MPRKSTSSTAATSAEQPLRRKVTLACMVCRKKKVKCNGVQPACSRCQTMGLQCQYSDPPKKRGPPKGYVEVINSRARRIESLLSNSGVYRPMMTTNQNNNISNSNNNDNSLTKETTTTTATTTTSYNRQQPSNDILKFVADCVPTTFYQQMNTYSPPHTFVRLLPE</sequence>
<dbReference type="GO" id="GO:0000981">
    <property type="term" value="F:DNA-binding transcription factor activity, RNA polymerase II-specific"/>
    <property type="evidence" value="ECO:0007669"/>
    <property type="project" value="InterPro"/>
</dbReference>
<dbReference type="InterPro" id="IPR036864">
    <property type="entry name" value="Zn2-C6_fun-type_DNA-bd_sf"/>
</dbReference>
<dbReference type="SMART" id="SM00066">
    <property type="entry name" value="GAL4"/>
    <property type="match status" value="1"/>
</dbReference>
<gene>
    <name evidence="7" type="ORF">O0I10_012602</name>
</gene>
<evidence type="ECO:0000256" key="3">
    <source>
        <dbReference type="ARBA" id="ARBA00023125"/>
    </source>
</evidence>
<feature type="domain" description="Zn(2)-C6 fungal-type" evidence="6">
    <location>
        <begin position="25"/>
        <end position="55"/>
    </location>
</feature>
<evidence type="ECO:0000259" key="6">
    <source>
        <dbReference type="PROSITE" id="PS50048"/>
    </source>
</evidence>
<comment type="subcellular location">
    <subcellularLocation>
        <location evidence="1">Nucleus</location>
    </subcellularLocation>
</comment>
<evidence type="ECO:0000256" key="4">
    <source>
        <dbReference type="ARBA" id="ARBA00023242"/>
    </source>
</evidence>
<organism evidence="7 8">
    <name type="scientific">Lichtheimia ornata</name>
    <dbReference type="NCBI Taxonomy" id="688661"/>
    <lineage>
        <taxon>Eukaryota</taxon>
        <taxon>Fungi</taxon>
        <taxon>Fungi incertae sedis</taxon>
        <taxon>Mucoromycota</taxon>
        <taxon>Mucoromycotina</taxon>
        <taxon>Mucoromycetes</taxon>
        <taxon>Mucorales</taxon>
        <taxon>Lichtheimiaceae</taxon>
        <taxon>Lichtheimia</taxon>
    </lineage>
</organism>
<keyword evidence="4" id="KW-0539">Nucleus</keyword>
<comment type="caution">
    <text evidence="7">The sequence shown here is derived from an EMBL/GenBank/DDBJ whole genome shotgun (WGS) entry which is preliminary data.</text>
</comment>
<dbReference type="RefSeq" id="XP_058336752.1">
    <property type="nucleotide sequence ID" value="XM_058492494.1"/>
</dbReference>
<evidence type="ECO:0000313" key="7">
    <source>
        <dbReference type="EMBL" id="KAJ8651838.1"/>
    </source>
</evidence>
<evidence type="ECO:0000256" key="2">
    <source>
        <dbReference type="ARBA" id="ARBA00022723"/>
    </source>
</evidence>
<evidence type="ECO:0000256" key="1">
    <source>
        <dbReference type="ARBA" id="ARBA00004123"/>
    </source>
</evidence>
<dbReference type="GO" id="GO:0003677">
    <property type="term" value="F:DNA binding"/>
    <property type="evidence" value="ECO:0007669"/>
    <property type="project" value="UniProtKB-KW"/>
</dbReference>
<dbReference type="PRINTS" id="PR00755">
    <property type="entry name" value="AFLATOXINBRP"/>
</dbReference>
<feature type="region of interest" description="Disordered" evidence="5">
    <location>
        <begin position="95"/>
        <end position="128"/>
    </location>
</feature>
<protein>
    <recommendedName>
        <fullName evidence="6">Zn(2)-C6 fungal-type domain-containing protein</fullName>
    </recommendedName>
</protein>
<dbReference type="PANTHER" id="PTHR46910">
    <property type="entry name" value="TRANSCRIPTION FACTOR PDR1"/>
    <property type="match status" value="1"/>
</dbReference>
<dbReference type="Proteomes" id="UP001234581">
    <property type="component" value="Unassembled WGS sequence"/>
</dbReference>
<feature type="compositionally biased region" description="Low complexity" evidence="5">
    <location>
        <begin position="96"/>
        <end position="124"/>
    </location>
</feature>
<dbReference type="PRINTS" id="PR00054">
    <property type="entry name" value="FUNGALZNCYS"/>
</dbReference>
<keyword evidence="8" id="KW-1185">Reference proteome</keyword>
<dbReference type="InterPro" id="IPR050987">
    <property type="entry name" value="AtrR-like"/>
</dbReference>
<keyword evidence="3" id="KW-0238">DNA-binding</keyword>
<dbReference type="Pfam" id="PF00172">
    <property type="entry name" value="Zn_clus"/>
    <property type="match status" value="1"/>
</dbReference>
<dbReference type="SUPFAM" id="SSF57701">
    <property type="entry name" value="Zn2/Cys6 DNA-binding domain"/>
    <property type="match status" value="1"/>
</dbReference>
<accession>A0AAD7URI3</accession>
<evidence type="ECO:0000256" key="5">
    <source>
        <dbReference type="SAM" id="MobiDB-lite"/>
    </source>
</evidence>
<dbReference type="CDD" id="cd00067">
    <property type="entry name" value="GAL4"/>
    <property type="match status" value="1"/>
</dbReference>
<dbReference type="Gene3D" id="4.10.240.10">
    <property type="entry name" value="Zn(2)-C6 fungal-type DNA-binding domain"/>
    <property type="match status" value="1"/>
</dbReference>